<dbReference type="InterPro" id="IPR006575">
    <property type="entry name" value="RWD_dom"/>
</dbReference>
<accession>A0A4P9ZM28</accession>
<feature type="domain" description="RWD" evidence="5">
    <location>
        <begin position="390"/>
        <end position="499"/>
    </location>
</feature>
<dbReference type="Pfam" id="PF24899">
    <property type="entry name" value="UBA_DHX29"/>
    <property type="match status" value="1"/>
</dbReference>
<dbReference type="SUPFAM" id="SSF54768">
    <property type="entry name" value="dsRNA-binding domain-like"/>
    <property type="match status" value="1"/>
</dbReference>
<proteinExistence type="predicted"/>
<dbReference type="STRING" id="215637.A0A4P9ZM28"/>
<dbReference type="GO" id="GO:0004386">
    <property type="term" value="F:helicase activity"/>
    <property type="evidence" value="ECO:0007669"/>
    <property type="project" value="UniProtKB-KW"/>
</dbReference>
<dbReference type="InterPro" id="IPR015940">
    <property type="entry name" value="UBA"/>
</dbReference>
<evidence type="ECO:0000259" key="5">
    <source>
        <dbReference type="PROSITE" id="PS50908"/>
    </source>
</evidence>
<dbReference type="PROSITE" id="PS50030">
    <property type="entry name" value="UBA"/>
    <property type="match status" value="1"/>
</dbReference>
<dbReference type="EMBL" id="ML003233">
    <property type="protein sequence ID" value="RKP34366.1"/>
    <property type="molecule type" value="Genomic_DNA"/>
</dbReference>
<sequence length="609" mass="68006">MAKKKIPAPAEAPKSTKKGQKQNAGSEPPSGSTKGNGKAGATSEAAAPVLPKPSLFPGWTGKTPVTILNEYCRKQGWDQPSFDMKRTARGHHGTVTLTRRHKKSGQMTQLRWQPTDRPGYEAANIARHMTATYALHRLCAQAPLYRVLPPDHRDYWHQLEAERKNEPRADQNQWQYEVDPFAAHARHQQEQVAIRKSKADAAEKRANPPPEQLSVSTTWPIADMSQDKRTALDSVIRQFMDQFKISDDSDRSVPGPADNTSKSIIASLSKLGFKKSHIEEALQFANSQQAALDWLCLHVPEDDLPSAVLDRQYKPEITFTQHNRTSLVDKYAVDKMVASGFPRGLAQAIFEAHHRCVWNTFAALIDRLLGPQPTASDTDQLTSAAEAIADEMMALAAIYEPHFKALSDHSCAIELDWELPRLPSTQTKTPPSAIIEIHFSDSLDYPRAAPAFIFLGTGFPAYLRLYITQQLNRAAREQFCGDPMVFSVLEHGRESIAAWLASPPPLHTIVAPLTDGPASTANYNPASTTPLLPKADSNSVMTPRSKPSSRTSRGMTKRSWWNLATQHCTTQATPAYQKMLARRAQLPSWQYRDKILTSLARHQWCYRVW</sequence>
<dbReference type="Pfam" id="PF05773">
    <property type="entry name" value="RWD"/>
    <property type="match status" value="1"/>
</dbReference>
<feature type="compositionally biased region" description="Polar residues" evidence="3">
    <location>
        <begin position="525"/>
        <end position="541"/>
    </location>
</feature>
<reference evidence="7" key="1">
    <citation type="journal article" date="2018" name="Nat. Microbiol.">
        <title>Leveraging single-cell genomics to expand the fungal tree of life.</title>
        <authorList>
            <person name="Ahrendt S.R."/>
            <person name="Quandt C.A."/>
            <person name="Ciobanu D."/>
            <person name="Clum A."/>
            <person name="Salamov A."/>
            <person name="Andreopoulos B."/>
            <person name="Cheng J.F."/>
            <person name="Woyke T."/>
            <person name="Pelin A."/>
            <person name="Henrissat B."/>
            <person name="Reynolds N.K."/>
            <person name="Benny G.L."/>
            <person name="Smith M.E."/>
            <person name="James T.Y."/>
            <person name="Grigoriev I.V."/>
        </authorList>
    </citation>
    <scope>NUCLEOTIDE SEQUENCE [LARGE SCALE GENOMIC DNA]</scope>
    <source>
        <strain evidence="7">RSA 468</strain>
    </source>
</reference>
<dbReference type="Proteomes" id="UP000268162">
    <property type="component" value="Unassembled WGS sequence"/>
</dbReference>
<dbReference type="SMART" id="SM00591">
    <property type="entry name" value="RWD"/>
    <property type="match status" value="1"/>
</dbReference>
<feature type="compositionally biased region" description="Low complexity" evidence="3">
    <location>
        <begin position="542"/>
        <end position="553"/>
    </location>
</feature>
<dbReference type="CDD" id="cd23827">
    <property type="entry name" value="RWD_YLR419W-like"/>
    <property type="match status" value="1"/>
</dbReference>
<name>A0A4P9ZM28_9FUNG</name>
<feature type="compositionally biased region" description="Polar residues" evidence="3">
    <location>
        <begin position="21"/>
        <end position="35"/>
    </location>
</feature>
<evidence type="ECO:0000256" key="1">
    <source>
        <dbReference type="ARBA" id="ARBA00022801"/>
    </source>
</evidence>
<dbReference type="SUPFAM" id="SSF54495">
    <property type="entry name" value="UBC-like"/>
    <property type="match status" value="1"/>
</dbReference>
<dbReference type="PROSITE" id="PS50908">
    <property type="entry name" value="RWD"/>
    <property type="match status" value="1"/>
</dbReference>
<keyword evidence="2" id="KW-0347">Helicase</keyword>
<dbReference type="Pfam" id="PF24385">
    <property type="entry name" value="DSRM_DHX29"/>
    <property type="match status" value="1"/>
</dbReference>
<feature type="region of interest" description="Disordered" evidence="3">
    <location>
        <begin position="1"/>
        <end position="58"/>
    </location>
</feature>
<evidence type="ECO:0000256" key="2">
    <source>
        <dbReference type="ARBA" id="ARBA00022806"/>
    </source>
</evidence>
<dbReference type="InterPro" id="IPR056890">
    <property type="entry name" value="UBA_DHX29-like"/>
</dbReference>
<evidence type="ECO:0000313" key="6">
    <source>
        <dbReference type="EMBL" id="RKP34366.1"/>
    </source>
</evidence>
<dbReference type="GO" id="GO:0016787">
    <property type="term" value="F:hydrolase activity"/>
    <property type="evidence" value="ECO:0007669"/>
    <property type="project" value="UniProtKB-KW"/>
</dbReference>
<dbReference type="SUPFAM" id="SSF46934">
    <property type="entry name" value="UBA-like"/>
    <property type="match status" value="1"/>
</dbReference>
<dbReference type="InterPro" id="IPR056328">
    <property type="entry name" value="DSRM_DHX29"/>
</dbReference>
<evidence type="ECO:0000259" key="4">
    <source>
        <dbReference type="PROSITE" id="PS50030"/>
    </source>
</evidence>
<feature type="region of interest" description="Disordered" evidence="3">
    <location>
        <begin position="525"/>
        <end position="556"/>
    </location>
</feature>
<feature type="domain" description="UBA" evidence="4">
    <location>
        <begin position="256"/>
        <end position="298"/>
    </location>
</feature>
<keyword evidence="1" id="KW-0378">Hydrolase</keyword>
<evidence type="ECO:0008006" key="8">
    <source>
        <dbReference type="Google" id="ProtNLM"/>
    </source>
</evidence>
<evidence type="ECO:0000256" key="3">
    <source>
        <dbReference type="SAM" id="MobiDB-lite"/>
    </source>
</evidence>
<gene>
    <name evidence="6" type="ORF">BJ085DRAFT_32577</name>
</gene>
<evidence type="ECO:0000313" key="7">
    <source>
        <dbReference type="Proteomes" id="UP000268162"/>
    </source>
</evidence>
<dbReference type="InterPro" id="IPR016135">
    <property type="entry name" value="UBQ-conjugating_enzyme/RWD"/>
</dbReference>
<keyword evidence="2" id="KW-0067">ATP-binding</keyword>
<keyword evidence="2" id="KW-0547">Nucleotide-binding</keyword>
<dbReference type="Gene3D" id="3.10.110.10">
    <property type="entry name" value="Ubiquitin Conjugating Enzyme"/>
    <property type="match status" value="1"/>
</dbReference>
<keyword evidence="7" id="KW-1185">Reference proteome</keyword>
<protein>
    <recommendedName>
        <fullName evidence="8">UBA domain-containing protein</fullName>
    </recommendedName>
</protein>
<organism evidence="6 7">
    <name type="scientific">Dimargaris cristalligena</name>
    <dbReference type="NCBI Taxonomy" id="215637"/>
    <lineage>
        <taxon>Eukaryota</taxon>
        <taxon>Fungi</taxon>
        <taxon>Fungi incertae sedis</taxon>
        <taxon>Zoopagomycota</taxon>
        <taxon>Kickxellomycotina</taxon>
        <taxon>Dimargaritomycetes</taxon>
        <taxon>Dimargaritales</taxon>
        <taxon>Dimargaritaceae</taxon>
        <taxon>Dimargaris</taxon>
    </lineage>
</organism>
<dbReference type="InterPro" id="IPR009060">
    <property type="entry name" value="UBA-like_sf"/>
</dbReference>
<dbReference type="AlphaFoldDB" id="A0A4P9ZM28"/>